<dbReference type="Proteomes" id="UP000177159">
    <property type="component" value="Unassembled WGS sequence"/>
</dbReference>
<accession>A0A1F7GV32</accession>
<dbReference type="InterPro" id="IPR036754">
    <property type="entry name" value="YbaK/aa-tRNA-synt-asso_dom_sf"/>
</dbReference>
<proteinExistence type="predicted"/>
<name>A0A1F7GV32_9BACT</name>
<comment type="caution">
    <text evidence="2">The sequence shown here is derived from an EMBL/GenBank/DDBJ whole genome shotgun (WGS) entry which is preliminary data.</text>
</comment>
<dbReference type="SUPFAM" id="SSF55826">
    <property type="entry name" value="YbaK/ProRS associated domain"/>
    <property type="match status" value="1"/>
</dbReference>
<dbReference type="AlphaFoldDB" id="A0A1F7GV32"/>
<sequence>MKTFEIITEKLKSANFPFEEVTFKDVVVSARTSDTSVDNNYDPQSAIKTLVVKSNQGMFAVIARGNSFVDKHKLKDIIGKWSVVSGDVLQSELGYIPGCVCPLDVDVPLLLDQSALELEIWSIGVGAVDKGINVKKEDALQYIKDYKVVDVSSNEGR</sequence>
<protein>
    <recommendedName>
        <fullName evidence="1">YbaK/aminoacyl-tRNA synthetase-associated domain-containing protein</fullName>
    </recommendedName>
</protein>
<dbReference type="Pfam" id="PF04073">
    <property type="entry name" value="tRNA_edit"/>
    <property type="match status" value="1"/>
</dbReference>
<dbReference type="GO" id="GO:0002161">
    <property type="term" value="F:aminoacyl-tRNA deacylase activity"/>
    <property type="evidence" value="ECO:0007669"/>
    <property type="project" value="InterPro"/>
</dbReference>
<reference evidence="2 3" key="1">
    <citation type="journal article" date="2016" name="Nat. Commun.">
        <title>Thousands of microbial genomes shed light on interconnected biogeochemical processes in an aquifer system.</title>
        <authorList>
            <person name="Anantharaman K."/>
            <person name="Brown C.T."/>
            <person name="Hug L.A."/>
            <person name="Sharon I."/>
            <person name="Castelle C.J."/>
            <person name="Probst A.J."/>
            <person name="Thomas B.C."/>
            <person name="Singh A."/>
            <person name="Wilkins M.J."/>
            <person name="Karaoz U."/>
            <person name="Brodie E.L."/>
            <person name="Williams K.H."/>
            <person name="Hubbard S.S."/>
            <person name="Banfield J.F."/>
        </authorList>
    </citation>
    <scope>NUCLEOTIDE SEQUENCE [LARGE SCALE GENOMIC DNA]</scope>
</reference>
<gene>
    <name evidence="2" type="ORF">A3C24_03430</name>
</gene>
<evidence type="ECO:0000259" key="1">
    <source>
        <dbReference type="Pfam" id="PF04073"/>
    </source>
</evidence>
<dbReference type="Gene3D" id="3.90.960.10">
    <property type="entry name" value="YbaK/aminoacyl-tRNA synthetase-associated domain"/>
    <property type="match status" value="1"/>
</dbReference>
<dbReference type="CDD" id="cd04332">
    <property type="entry name" value="YbaK_like"/>
    <property type="match status" value="1"/>
</dbReference>
<evidence type="ECO:0000313" key="2">
    <source>
        <dbReference type="EMBL" id="OGK22890.1"/>
    </source>
</evidence>
<dbReference type="InterPro" id="IPR007214">
    <property type="entry name" value="YbaK/aa-tRNA-synth-assoc-dom"/>
</dbReference>
<feature type="domain" description="YbaK/aminoacyl-tRNA synthetase-associated" evidence="1">
    <location>
        <begin position="38"/>
        <end position="138"/>
    </location>
</feature>
<dbReference type="EMBL" id="MFZM01000030">
    <property type="protein sequence ID" value="OGK22890.1"/>
    <property type="molecule type" value="Genomic_DNA"/>
</dbReference>
<evidence type="ECO:0000313" key="3">
    <source>
        <dbReference type="Proteomes" id="UP000177159"/>
    </source>
</evidence>
<organism evidence="2 3">
    <name type="scientific">Candidatus Roizmanbacteria bacterium RIFCSPHIGHO2_02_FULL_37_24</name>
    <dbReference type="NCBI Taxonomy" id="1802037"/>
    <lineage>
        <taxon>Bacteria</taxon>
        <taxon>Candidatus Roizmaniibacteriota</taxon>
    </lineage>
</organism>